<evidence type="ECO:0000313" key="1">
    <source>
        <dbReference type="EMBL" id="CAD2079226.1"/>
    </source>
</evidence>
<gene>
    <name evidence="2" type="ORF">HNR41_000153</name>
    <name evidence="1" type="ORF">JEOCOQ751_01432</name>
</gene>
<comment type="caution">
    <text evidence="1">The sequence shown here is derived from an EMBL/GenBank/DDBJ whole genome shotgun (WGS) entry which is preliminary data.</text>
</comment>
<dbReference type="RefSeq" id="WP_184280780.1">
    <property type="nucleotide sequence ID" value="NZ_BMCO01000001.1"/>
</dbReference>
<dbReference type="AlphaFoldDB" id="A0A6V7RLL3"/>
<evidence type="ECO:0000313" key="4">
    <source>
        <dbReference type="Proteomes" id="UP000545588"/>
    </source>
</evidence>
<dbReference type="Proteomes" id="UP000534001">
    <property type="component" value="Unassembled WGS sequence"/>
</dbReference>
<dbReference type="EMBL" id="CAJEWA010000006">
    <property type="protein sequence ID" value="CAD2079226.1"/>
    <property type="molecule type" value="Genomic_DNA"/>
</dbReference>
<accession>A0A6V7RLL3</accession>
<dbReference type="Proteomes" id="UP000545588">
    <property type="component" value="Unassembled WGS sequence"/>
</dbReference>
<name>A0A6V7RLL3_9STAP</name>
<dbReference type="EMBL" id="JACHFF010000001">
    <property type="protein sequence ID" value="MBB6422227.1"/>
    <property type="molecule type" value="Genomic_DNA"/>
</dbReference>
<protein>
    <submittedName>
        <fullName evidence="1">Uncharacterized protein</fullName>
    </submittedName>
</protein>
<sequence>MGILIAAFIFYFVIKHAVRHAIIEAKVKENELSLQVRINDLIDRITLTGYDIIGSGATKEYKEDARAINEDCIRISMSNDSEEEKYTQLKIKENEMILLQSEG</sequence>
<evidence type="ECO:0000313" key="2">
    <source>
        <dbReference type="EMBL" id="MBB6422227.1"/>
    </source>
</evidence>
<reference evidence="1 3" key="1">
    <citation type="submission" date="2020-07" db="EMBL/GenBank/DDBJ databases">
        <authorList>
            <person name="Criscuolo A."/>
        </authorList>
    </citation>
    <scope>NUCLEOTIDE SEQUENCE [LARGE SCALE GENOMIC DNA]</scope>
    <source>
        <strain evidence="1">CIP111751</strain>
    </source>
</reference>
<proteinExistence type="predicted"/>
<evidence type="ECO:0000313" key="3">
    <source>
        <dbReference type="Proteomes" id="UP000534001"/>
    </source>
</evidence>
<organism evidence="1 3">
    <name type="scientific">Jeotgalicoccus coquinae</name>
    <dbReference type="NCBI Taxonomy" id="709509"/>
    <lineage>
        <taxon>Bacteria</taxon>
        <taxon>Bacillati</taxon>
        <taxon>Bacillota</taxon>
        <taxon>Bacilli</taxon>
        <taxon>Bacillales</taxon>
        <taxon>Staphylococcaceae</taxon>
        <taxon>Jeotgalicoccus</taxon>
    </lineage>
</organism>
<keyword evidence="4" id="KW-1185">Reference proteome</keyword>
<reference evidence="2 4" key="2">
    <citation type="submission" date="2020-08" db="EMBL/GenBank/DDBJ databases">
        <title>Genomic Encyclopedia of Type Strains, Phase IV (KMG-IV): sequencing the most valuable type-strain genomes for metagenomic binning, comparative biology and taxonomic classification.</title>
        <authorList>
            <person name="Goeker M."/>
        </authorList>
    </citation>
    <scope>NUCLEOTIDE SEQUENCE [LARGE SCALE GENOMIC DNA]</scope>
    <source>
        <strain evidence="2 4">DSM 22419</strain>
    </source>
</reference>